<keyword evidence="1" id="KW-0808">Transferase</keyword>
<dbReference type="Gene3D" id="3.40.50.2300">
    <property type="match status" value="1"/>
</dbReference>
<evidence type="ECO:0000256" key="1">
    <source>
        <dbReference type="ARBA" id="ARBA00022679"/>
    </source>
</evidence>
<dbReference type="KEGG" id="ril:CRIB_279"/>
<name>A0A1V1HYK3_9FIRM</name>
<dbReference type="GeneID" id="82204455"/>
<organism evidence="2 3">
    <name type="scientific">Romboutsia ilealis</name>
    <dbReference type="NCBI Taxonomy" id="1115758"/>
    <lineage>
        <taxon>Bacteria</taxon>
        <taxon>Bacillati</taxon>
        <taxon>Bacillota</taxon>
        <taxon>Clostridia</taxon>
        <taxon>Peptostreptococcales</taxon>
        <taxon>Peptostreptococcaceae</taxon>
        <taxon>Romboutsia</taxon>
    </lineage>
</organism>
<dbReference type="GO" id="GO:0009401">
    <property type="term" value="P:phosphoenolpyruvate-dependent sugar phosphotransferase system"/>
    <property type="evidence" value="ECO:0007669"/>
    <property type="project" value="InterPro"/>
</dbReference>
<keyword evidence="3" id="KW-1185">Reference proteome</keyword>
<dbReference type="AlphaFoldDB" id="A0A1V1HYK3"/>
<dbReference type="Proteomes" id="UP000245622">
    <property type="component" value="Chromosome 1"/>
</dbReference>
<proteinExistence type="predicted"/>
<dbReference type="RefSeq" id="WP_180702786.1">
    <property type="nucleotide sequence ID" value="NZ_LN555523.1"/>
</dbReference>
<dbReference type="EMBL" id="LN555523">
    <property type="protein sequence ID" value="CED93036.1"/>
    <property type="molecule type" value="Genomic_DNA"/>
</dbReference>
<reference evidence="2 3" key="1">
    <citation type="submission" date="2014-04" db="EMBL/GenBank/DDBJ databases">
        <authorList>
            <person name="Hornung B.V."/>
        </authorList>
    </citation>
    <scope>NUCLEOTIDE SEQUENCE [LARGE SCALE GENOMIC DNA]</scope>
    <source>
        <strain evidence="2 3">CRIB</strain>
    </source>
</reference>
<protein>
    <submittedName>
        <fullName evidence="2">PTS system, IIB component</fullName>
    </submittedName>
</protein>
<dbReference type="GO" id="GO:0008982">
    <property type="term" value="F:protein-N(PI)-phosphohistidine-sugar phosphotransferase activity"/>
    <property type="evidence" value="ECO:0007669"/>
    <property type="project" value="InterPro"/>
</dbReference>
<gene>
    <name evidence="2" type="ORF">CRIB_279</name>
</gene>
<dbReference type="InterPro" id="IPR036095">
    <property type="entry name" value="PTS_EIIB-like_sf"/>
</dbReference>
<evidence type="ECO:0000313" key="3">
    <source>
        <dbReference type="Proteomes" id="UP000245622"/>
    </source>
</evidence>
<dbReference type="SUPFAM" id="SSF52794">
    <property type="entry name" value="PTS system IIB component-like"/>
    <property type="match status" value="1"/>
</dbReference>
<accession>A0A1V1HYK3</accession>
<sequence length="100" mass="11467">MKKIIVVVANSDYCIESLKKAGDSMDVEIKFEIQSEGKIINELSIRDIKESTAVLFAIDGEVEDLEKIERFIDCEYYEVEEQFIENDAKSVLQEILSDLN</sequence>
<evidence type="ECO:0000313" key="2">
    <source>
        <dbReference type="EMBL" id="CED93036.1"/>
    </source>
</evidence>